<feature type="compositionally biased region" description="Polar residues" evidence="6">
    <location>
        <begin position="141"/>
        <end position="157"/>
    </location>
</feature>
<protein>
    <recommendedName>
        <fullName evidence="7">AIPP2-like SPOC-like domain-containing protein</fullName>
    </recommendedName>
</protein>
<dbReference type="OrthoDB" id="651601at2759"/>
<proteinExistence type="predicted"/>
<feature type="region of interest" description="Disordered" evidence="6">
    <location>
        <begin position="1"/>
        <end position="103"/>
    </location>
</feature>
<keyword evidence="1" id="KW-0479">Metal-binding</keyword>
<keyword evidence="3" id="KW-0862">Zinc</keyword>
<keyword evidence="4" id="KW-0805">Transcription regulation</keyword>
<comment type="caution">
    <text evidence="8">The sequence shown here is derived from an EMBL/GenBank/DDBJ whole genome shotgun (WGS) entry which is preliminary data.</text>
</comment>
<name>A0A8J5W3U4_ZIZPA</name>
<dbReference type="InterPro" id="IPR056280">
    <property type="entry name" value="AIPP2-like_SPOC"/>
</dbReference>
<dbReference type="Proteomes" id="UP000729402">
    <property type="component" value="Unassembled WGS sequence"/>
</dbReference>
<dbReference type="PANTHER" id="PTHR33304">
    <property type="match status" value="1"/>
</dbReference>
<evidence type="ECO:0000256" key="4">
    <source>
        <dbReference type="ARBA" id="ARBA00023015"/>
    </source>
</evidence>
<reference evidence="8" key="2">
    <citation type="submission" date="2021-02" db="EMBL/GenBank/DDBJ databases">
        <authorList>
            <person name="Kimball J.A."/>
            <person name="Haas M.W."/>
            <person name="Macchietto M."/>
            <person name="Kono T."/>
            <person name="Duquette J."/>
            <person name="Shao M."/>
        </authorList>
    </citation>
    <scope>NUCLEOTIDE SEQUENCE</scope>
    <source>
        <tissue evidence="8">Fresh leaf tissue</tissue>
    </source>
</reference>
<organism evidence="8 9">
    <name type="scientific">Zizania palustris</name>
    <name type="common">Northern wild rice</name>
    <dbReference type="NCBI Taxonomy" id="103762"/>
    <lineage>
        <taxon>Eukaryota</taxon>
        <taxon>Viridiplantae</taxon>
        <taxon>Streptophyta</taxon>
        <taxon>Embryophyta</taxon>
        <taxon>Tracheophyta</taxon>
        <taxon>Spermatophyta</taxon>
        <taxon>Magnoliopsida</taxon>
        <taxon>Liliopsida</taxon>
        <taxon>Poales</taxon>
        <taxon>Poaceae</taxon>
        <taxon>BOP clade</taxon>
        <taxon>Oryzoideae</taxon>
        <taxon>Oryzeae</taxon>
        <taxon>Zizaniinae</taxon>
        <taxon>Zizania</taxon>
    </lineage>
</organism>
<evidence type="ECO:0000256" key="2">
    <source>
        <dbReference type="ARBA" id="ARBA00022771"/>
    </source>
</evidence>
<gene>
    <name evidence="8" type="ORF">GUJ93_ZPchr0006g42384</name>
</gene>
<feature type="compositionally biased region" description="Polar residues" evidence="6">
    <location>
        <begin position="80"/>
        <end position="97"/>
    </location>
</feature>
<evidence type="ECO:0000256" key="6">
    <source>
        <dbReference type="SAM" id="MobiDB-lite"/>
    </source>
</evidence>
<evidence type="ECO:0000313" key="9">
    <source>
        <dbReference type="Proteomes" id="UP000729402"/>
    </source>
</evidence>
<keyword evidence="5" id="KW-0804">Transcription</keyword>
<reference evidence="8" key="1">
    <citation type="journal article" date="2021" name="bioRxiv">
        <title>Whole Genome Assembly and Annotation of Northern Wild Rice, Zizania palustris L., Supports a Whole Genome Duplication in the Zizania Genus.</title>
        <authorList>
            <person name="Haas M."/>
            <person name="Kono T."/>
            <person name="Macchietto M."/>
            <person name="Millas R."/>
            <person name="McGilp L."/>
            <person name="Shao M."/>
            <person name="Duquette J."/>
            <person name="Hirsch C.N."/>
            <person name="Kimball J."/>
        </authorList>
    </citation>
    <scope>NUCLEOTIDE SEQUENCE</scope>
    <source>
        <tissue evidence="8">Fresh leaf tissue</tissue>
    </source>
</reference>
<keyword evidence="2" id="KW-0863">Zinc-finger</keyword>
<accession>A0A8J5W3U4</accession>
<dbReference type="EMBL" id="JAAALK010000283">
    <property type="protein sequence ID" value="KAG8074029.1"/>
    <property type="molecule type" value="Genomic_DNA"/>
</dbReference>
<dbReference type="GO" id="GO:0008270">
    <property type="term" value="F:zinc ion binding"/>
    <property type="evidence" value="ECO:0007669"/>
    <property type="project" value="UniProtKB-KW"/>
</dbReference>
<feature type="region of interest" description="Disordered" evidence="6">
    <location>
        <begin position="126"/>
        <end position="157"/>
    </location>
</feature>
<dbReference type="GO" id="GO:0140566">
    <property type="term" value="F:histone reader activity"/>
    <property type="evidence" value="ECO:0007669"/>
    <property type="project" value="InterPro"/>
</dbReference>
<sequence length="754" mass="82539">MASAARPSARRPPNPSPAAAAAARLRDAPPRAAQDTKCQTCGDIIDPGNVKRCQCKKTPEHVKNGVHHSNDAMQKEKGSSRPNSSNKYRTHKSSGGTYSKPDARVKLIPEEEIAYVQHGKRYGKTVGSTGLQKRHCRRSVTPPSSRKVSLVKSTMVTQEPKQPVSPVISCISPMRPKTTENGYSLVGDYTINSFTTQIASTLKRPSPICRVVLSQPSGTSPVICNLGTLQCQGTRIAVSPAVQKRLTTKPVSLSSKSVPSEKSTEAYLNAKSRPSSSPDLFDAKCKVGSWQGETIIPPTKSLQSTSLARCVELSNDFEAVPSKKGSISSEKQTNQEAPINCNVTLGTPVILHTKLHKKHYQPDACWKGKFEVTGVATHTCDGLEAYFPFEISVRVYETSKWMPEILKLEAIPLSQLWPKAFKMKPPDGQDIGLCFISSLQRPDKNSEHLLENISLYIGLRTNIGATELLIFSSKLLTQEYQKKYGKFYFWGVFRKLHRSYNQTKNMNTSKSLSSGDSCIMFEDIGTNLRLTDGKELKSGKCGIGVSLYAEGSKEIERDKSKESSKILENRDREIERETAEPCIDSSLSVDLDTPPELSLDASPGFTKAKCLPRTGETAGSYIDSSPILSLDTPPGFPLDVPPGFTEAHPLPILSLDTPPGFSLDVPPGFSLEVPPGFTEADRLPSGYENDVFEKKPPIDFILNAPRPVQTEVFPGFTKLLAVKQEPGLARIYNTTEKVASIGKGDETNIKHSEV</sequence>
<feature type="region of interest" description="Disordered" evidence="6">
    <location>
        <begin position="253"/>
        <end position="275"/>
    </location>
</feature>
<feature type="domain" description="AIPP2-like SPOC-like" evidence="7">
    <location>
        <begin position="366"/>
        <end position="493"/>
    </location>
</feature>
<evidence type="ECO:0000313" key="8">
    <source>
        <dbReference type="EMBL" id="KAG8074029.1"/>
    </source>
</evidence>
<keyword evidence="9" id="KW-1185">Reference proteome</keyword>
<dbReference type="AlphaFoldDB" id="A0A8J5W3U4"/>
<dbReference type="Pfam" id="PF23121">
    <property type="entry name" value="SPOC_AIPP2"/>
    <property type="match status" value="1"/>
</dbReference>
<feature type="compositionally biased region" description="Basic and acidic residues" evidence="6">
    <location>
        <begin position="57"/>
        <end position="79"/>
    </location>
</feature>
<evidence type="ECO:0000256" key="3">
    <source>
        <dbReference type="ARBA" id="ARBA00022833"/>
    </source>
</evidence>
<evidence type="ECO:0000259" key="7">
    <source>
        <dbReference type="Pfam" id="PF23121"/>
    </source>
</evidence>
<dbReference type="GO" id="GO:0034244">
    <property type="term" value="P:negative regulation of transcription elongation by RNA polymerase II"/>
    <property type="evidence" value="ECO:0007669"/>
    <property type="project" value="InterPro"/>
</dbReference>
<dbReference type="InterPro" id="IPR049914">
    <property type="entry name" value="PHD1-3/5-6"/>
</dbReference>
<dbReference type="PANTHER" id="PTHR33304:SF3">
    <property type="entry name" value="EXPRESSED PROTEIN"/>
    <property type="match status" value="1"/>
</dbReference>
<evidence type="ECO:0000256" key="5">
    <source>
        <dbReference type="ARBA" id="ARBA00023163"/>
    </source>
</evidence>
<evidence type="ECO:0000256" key="1">
    <source>
        <dbReference type="ARBA" id="ARBA00022723"/>
    </source>
</evidence>